<feature type="compositionally biased region" description="Acidic residues" evidence="1">
    <location>
        <begin position="107"/>
        <end position="117"/>
    </location>
</feature>
<reference evidence="2" key="1">
    <citation type="submission" date="2023-03" db="EMBL/GenBank/DDBJ databases">
        <title>Massive genome expansion in bonnet fungi (Mycena s.s.) driven by repeated elements and novel gene families across ecological guilds.</title>
        <authorList>
            <consortium name="Lawrence Berkeley National Laboratory"/>
            <person name="Harder C.B."/>
            <person name="Miyauchi S."/>
            <person name="Viragh M."/>
            <person name="Kuo A."/>
            <person name="Thoen E."/>
            <person name="Andreopoulos B."/>
            <person name="Lu D."/>
            <person name="Skrede I."/>
            <person name="Drula E."/>
            <person name="Henrissat B."/>
            <person name="Morin E."/>
            <person name="Kohler A."/>
            <person name="Barry K."/>
            <person name="LaButti K."/>
            <person name="Morin E."/>
            <person name="Salamov A."/>
            <person name="Lipzen A."/>
            <person name="Mereny Z."/>
            <person name="Hegedus B."/>
            <person name="Baldrian P."/>
            <person name="Stursova M."/>
            <person name="Weitz H."/>
            <person name="Taylor A."/>
            <person name="Grigoriev I.V."/>
            <person name="Nagy L.G."/>
            <person name="Martin F."/>
            <person name="Kauserud H."/>
        </authorList>
    </citation>
    <scope>NUCLEOTIDE SEQUENCE</scope>
    <source>
        <strain evidence="2">CBHHK182m</strain>
    </source>
</reference>
<feature type="region of interest" description="Disordered" evidence="1">
    <location>
        <begin position="84"/>
        <end position="126"/>
    </location>
</feature>
<sequence length="126" mass="14602">MTPNATRQEHTDKITAHEAPKSEPKRAETPEPEPIPEKGYSLSVELVEFEDLNCEDDEMEEEAQARLIVENSAQWERCLEYCKEYGSNGSNDDEPEPPQDVRGNTMYEDDPSDDQEFYDNRNSIWE</sequence>
<evidence type="ECO:0000313" key="2">
    <source>
        <dbReference type="EMBL" id="KAJ7736296.1"/>
    </source>
</evidence>
<feature type="region of interest" description="Disordered" evidence="1">
    <location>
        <begin position="1"/>
        <end position="42"/>
    </location>
</feature>
<keyword evidence="3" id="KW-1185">Reference proteome</keyword>
<name>A0AAD7I8K3_9AGAR</name>
<comment type="caution">
    <text evidence="2">The sequence shown here is derived from an EMBL/GenBank/DDBJ whole genome shotgun (WGS) entry which is preliminary data.</text>
</comment>
<protein>
    <submittedName>
        <fullName evidence="2">Uncharacterized protein</fullName>
    </submittedName>
</protein>
<dbReference type="EMBL" id="JARKIB010000122">
    <property type="protein sequence ID" value="KAJ7736296.1"/>
    <property type="molecule type" value="Genomic_DNA"/>
</dbReference>
<evidence type="ECO:0000313" key="3">
    <source>
        <dbReference type="Proteomes" id="UP001215598"/>
    </source>
</evidence>
<dbReference type="Proteomes" id="UP001215598">
    <property type="component" value="Unassembled WGS sequence"/>
</dbReference>
<feature type="compositionally biased region" description="Basic and acidic residues" evidence="1">
    <location>
        <begin position="7"/>
        <end position="29"/>
    </location>
</feature>
<evidence type="ECO:0000256" key="1">
    <source>
        <dbReference type="SAM" id="MobiDB-lite"/>
    </source>
</evidence>
<proteinExistence type="predicted"/>
<dbReference type="AlphaFoldDB" id="A0AAD7I8K3"/>
<gene>
    <name evidence="2" type="ORF">B0H16DRAFT_1730881</name>
</gene>
<organism evidence="2 3">
    <name type="scientific">Mycena metata</name>
    <dbReference type="NCBI Taxonomy" id="1033252"/>
    <lineage>
        <taxon>Eukaryota</taxon>
        <taxon>Fungi</taxon>
        <taxon>Dikarya</taxon>
        <taxon>Basidiomycota</taxon>
        <taxon>Agaricomycotina</taxon>
        <taxon>Agaricomycetes</taxon>
        <taxon>Agaricomycetidae</taxon>
        <taxon>Agaricales</taxon>
        <taxon>Marasmiineae</taxon>
        <taxon>Mycenaceae</taxon>
        <taxon>Mycena</taxon>
    </lineage>
</organism>
<accession>A0AAD7I8K3</accession>